<dbReference type="NCBIfam" id="NF042991">
    <property type="entry name" value="alk_phos_PafA"/>
    <property type="match status" value="1"/>
</dbReference>
<dbReference type="Gene3D" id="3.40.720.10">
    <property type="entry name" value="Alkaline Phosphatase, subunit A"/>
    <property type="match status" value="1"/>
</dbReference>
<feature type="binding site" evidence="5">
    <location>
        <begin position="154"/>
        <end position="156"/>
    </location>
    <ligand>
        <name>substrate</name>
    </ligand>
</feature>
<keyword evidence="8" id="KW-1185">Reference proteome</keyword>
<keyword evidence="1 4" id="KW-0597">Phosphoprotein</keyword>
<dbReference type="Pfam" id="PF01663">
    <property type="entry name" value="Phosphodiest"/>
    <property type="match status" value="1"/>
</dbReference>
<protein>
    <submittedName>
        <fullName evidence="7">Alkaline phosphatase family protein</fullName>
    </submittedName>
</protein>
<feature type="signal peptide" evidence="6">
    <location>
        <begin position="1"/>
        <end position="18"/>
    </location>
</feature>
<evidence type="ECO:0000256" key="1">
    <source>
        <dbReference type="ARBA" id="ARBA00022553"/>
    </source>
</evidence>
<keyword evidence="3 6" id="KW-0732">Signal</keyword>
<evidence type="ECO:0000313" key="7">
    <source>
        <dbReference type="EMBL" id="TBH71112.1"/>
    </source>
</evidence>
<dbReference type="AlphaFoldDB" id="A0A4V2IVH1"/>
<dbReference type="GO" id="GO:0004035">
    <property type="term" value="F:alkaline phosphatase activity"/>
    <property type="evidence" value="ECO:0007669"/>
    <property type="project" value="InterPro"/>
</dbReference>
<dbReference type="EMBL" id="SEWY01000006">
    <property type="protein sequence ID" value="TBH71112.1"/>
    <property type="molecule type" value="Genomic_DNA"/>
</dbReference>
<accession>A0A4V2IVH1</accession>
<dbReference type="PANTHER" id="PTHR10151:SF120">
    <property type="entry name" value="BIS(5'-ADENOSYL)-TRIPHOSPHATASE"/>
    <property type="match status" value="1"/>
</dbReference>
<reference evidence="7 8" key="1">
    <citation type="submission" date="2019-02" db="EMBL/GenBank/DDBJ databases">
        <title>Genome of a new Bacteroidetes strain.</title>
        <authorList>
            <person name="Pitt A."/>
        </authorList>
    </citation>
    <scope>NUCLEOTIDE SEQUENCE [LARGE SCALE GENOMIC DNA]</scope>
    <source>
        <strain evidence="7 8">103A-SOEBACH</strain>
    </source>
</reference>
<evidence type="ECO:0000256" key="5">
    <source>
        <dbReference type="PIRSR" id="PIRSR031924-51"/>
    </source>
</evidence>
<dbReference type="RefSeq" id="WP_130923858.1">
    <property type="nucleotide sequence ID" value="NZ_JAANOL010000001.1"/>
</dbReference>
<evidence type="ECO:0000256" key="4">
    <source>
        <dbReference type="PIRSR" id="PIRSR031924-50"/>
    </source>
</evidence>
<dbReference type="GO" id="GO:0046872">
    <property type="term" value="F:metal ion binding"/>
    <property type="evidence" value="ECO:0007669"/>
    <property type="project" value="UniProtKB-KW"/>
</dbReference>
<dbReference type="PIRSF" id="PIRSF031924">
    <property type="entry name" value="Pi-irrepressible_AP"/>
    <property type="match status" value="1"/>
</dbReference>
<gene>
    <name evidence="7" type="ORF">EWU20_10915</name>
</gene>
<sequence>MKKALFIFLGLLSFSGLAQKKPALVVGIVVDQMRYEYLNKYYDRYSDKGFKRLMREGMNCTDNHYNYAPTVTAAGHASVYTGTVPAIHGIVGNDWIEVATGKKMYCVDDTTVQTVGSKSKAGLMSPKNMFTSTITDQLKMAQNYKSKTIAIALKDRGSILPGGHTADAAYWYDSADGYWITSSFYAKELPTWVQKFNLEGRPQKYIQKGWNTLYPIASYTRSAEDDSPYESKLSGEKAPVFPHELKGGNALEVIRTTPYGNNLTKDFAIKAIDEEKLGKNGTTDFLAISFSSTDYVGHSFGPQSIELEDTYLRLDQDIADILAHLDAKLGKNQYLVFLTADHAVAEIPSYIKSKRLPGGSFDNGKAINEAKAALKKEFGELELMTGADNYQIYLNHTNLERLHITKEAVAKVLEKSFKNQAGFAELVDMRAAALSPIPAIYREMIINGYNQARSGDYMYLLKPQWFSGYKTGTSHSAVYAYDTHVPLLFFGWNVKPKEINQRTHISDISSTLANWLKINEPSGSIGKVIQ</sequence>
<keyword evidence="2" id="KW-0479">Metal-binding</keyword>
<evidence type="ECO:0000313" key="8">
    <source>
        <dbReference type="Proteomes" id="UP000293583"/>
    </source>
</evidence>
<dbReference type="PANTHER" id="PTHR10151">
    <property type="entry name" value="ECTONUCLEOTIDE PYROPHOSPHATASE/PHOSPHODIESTERASE"/>
    <property type="match status" value="1"/>
</dbReference>
<dbReference type="SUPFAM" id="SSF53649">
    <property type="entry name" value="Alkaline phosphatase-like"/>
    <property type="match status" value="1"/>
</dbReference>
<dbReference type="InterPro" id="IPR026263">
    <property type="entry name" value="Alkaline_phosphatase_prok"/>
</dbReference>
<comment type="caution">
    <text evidence="7">The sequence shown here is derived from an EMBL/GenBank/DDBJ whole genome shotgun (WGS) entry which is preliminary data.</text>
</comment>
<evidence type="ECO:0000256" key="6">
    <source>
        <dbReference type="SAM" id="SignalP"/>
    </source>
</evidence>
<feature type="chain" id="PRO_5020358149" evidence="6">
    <location>
        <begin position="19"/>
        <end position="530"/>
    </location>
</feature>
<dbReference type="InterPro" id="IPR017850">
    <property type="entry name" value="Alkaline_phosphatase_core_sf"/>
</dbReference>
<dbReference type="CDD" id="cd16016">
    <property type="entry name" value="AP-SPAP"/>
    <property type="match status" value="1"/>
</dbReference>
<organism evidence="7 8">
    <name type="scientific">Aquirufa antheringensis</name>
    <dbReference type="NCBI Taxonomy" id="2516559"/>
    <lineage>
        <taxon>Bacteria</taxon>
        <taxon>Pseudomonadati</taxon>
        <taxon>Bacteroidota</taxon>
        <taxon>Cytophagia</taxon>
        <taxon>Cytophagales</taxon>
        <taxon>Flectobacillaceae</taxon>
        <taxon>Aquirufa</taxon>
    </lineage>
</organism>
<dbReference type="OrthoDB" id="9766127at2"/>
<evidence type="ECO:0000256" key="3">
    <source>
        <dbReference type="ARBA" id="ARBA00022729"/>
    </source>
</evidence>
<dbReference type="Gene3D" id="3.30.1360.150">
    <property type="match status" value="1"/>
</dbReference>
<name>A0A4V2IVH1_9BACT</name>
<proteinExistence type="predicted"/>
<feature type="active site" description="Phosphothreonine intermediate" evidence="4">
    <location>
        <position position="72"/>
    </location>
</feature>
<dbReference type="InterPro" id="IPR002591">
    <property type="entry name" value="Phosphodiest/P_Trfase"/>
</dbReference>
<evidence type="ECO:0000256" key="2">
    <source>
        <dbReference type="ARBA" id="ARBA00022723"/>
    </source>
</evidence>
<dbReference type="Proteomes" id="UP000293583">
    <property type="component" value="Unassembled WGS sequence"/>
</dbReference>
<feature type="binding site" evidence="5">
    <location>
        <position position="93"/>
    </location>
    <ligand>
        <name>substrate</name>
    </ligand>
</feature>